<feature type="signal peptide" evidence="1">
    <location>
        <begin position="1"/>
        <end position="25"/>
    </location>
</feature>
<proteinExistence type="predicted"/>
<evidence type="ECO:0000256" key="1">
    <source>
        <dbReference type="SAM" id="SignalP"/>
    </source>
</evidence>
<comment type="caution">
    <text evidence="2">The sequence shown here is derived from an EMBL/GenBank/DDBJ whole genome shotgun (WGS) entry which is preliminary data.</text>
</comment>
<dbReference type="Proteomes" id="UP001054252">
    <property type="component" value="Unassembled WGS sequence"/>
</dbReference>
<organism evidence="2 3">
    <name type="scientific">Rubroshorea leprosula</name>
    <dbReference type="NCBI Taxonomy" id="152421"/>
    <lineage>
        <taxon>Eukaryota</taxon>
        <taxon>Viridiplantae</taxon>
        <taxon>Streptophyta</taxon>
        <taxon>Embryophyta</taxon>
        <taxon>Tracheophyta</taxon>
        <taxon>Spermatophyta</taxon>
        <taxon>Magnoliopsida</taxon>
        <taxon>eudicotyledons</taxon>
        <taxon>Gunneridae</taxon>
        <taxon>Pentapetalae</taxon>
        <taxon>rosids</taxon>
        <taxon>malvids</taxon>
        <taxon>Malvales</taxon>
        <taxon>Dipterocarpaceae</taxon>
        <taxon>Rubroshorea</taxon>
    </lineage>
</organism>
<name>A0AAV5JCB4_9ROSI</name>
<dbReference type="AlphaFoldDB" id="A0AAV5JCB4"/>
<evidence type="ECO:0000313" key="2">
    <source>
        <dbReference type="EMBL" id="GKV09018.1"/>
    </source>
</evidence>
<sequence>MSFGAFRKLLNLLGMALLSHSSITGRPETGLTASPTPSSRLGVSSVDELVDGALGWSSLSSLVRELALLPDATVSDKEIRKTKRISSEIWSDSVHSKNPKIQIVVADVYPILSHQLVIANTPTRTQLVTFVKSIHRLQLTQVVTNTAARAFRAVMVFERARLLPITSAHRHDRPTLMWPGIPARPYIFNLASSPLLVLPISSPLIEDSGNVGIGPKPKQDYA</sequence>
<evidence type="ECO:0000313" key="3">
    <source>
        <dbReference type="Proteomes" id="UP001054252"/>
    </source>
</evidence>
<keyword evidence="1" id="KW-0732">Signal</keyword>
<accession>A0AAV5JCB4</accession>
<gene>
    <name evidence="2" type="ORF">SLEP1_g20583</name>
</gene>
<feature type="chain" id="PRO_5043585269" evidence="1">
    <location>
        <begin position="26"/>
        <end position="222"/>
    </location>
</feature>
<protein>
    <submittedName>
        <fullName evidence="2">Uncharacterized protein</fullName>
    </submittedName>
</protein>
<reference evidence="2 3" key="1">
    <citation type="journal article" date="2021" name="Commun. Biol.">
        <title>The genome of Shorea leprosula (Dipterocarpaceae) highlights the ecological relevance of drought in aseasonal tropical rainforests.</title>
        <authorList>
            <person name="Ng K.K.S."/>
            <person name="Kobayashi M.J."/>
            <person name="Fawcett J.A."/>
            <person name="Hatakeyama M."/>
            <person name="Paape T."/>
            <person name="Ng C.H."/>
            <person name="Ang C.C."/>
            <person name="Tnah L.H."/>
            <person name="Lee C.T."/>
            <person name="Nishiyama T."/>
            <person name="Sese J."/>
            <person name="O'Brien M.J."/>
            <person name="Copetti D."/>
            <person name="Mohd Noor M.I."/>
            <person name="Ong R.C."/>
            <person name="Putra M."/>
            <person name="Sireger I.Z."/>
            <person name="Indrioko S."/>
            <person name="Kosugi Y."/>
            <person name="Izuno A."/>
            <person name="Isagi Y."/>
            <person name="Lee S.L."/>
            <person name="Shimizu K.K."/>
        </authorList>
    </citation>
    <scope>NUCLEOTIDE SEQUENCE [LARGE SCALE GENOMIC DNA]</scope>
    <source>
        <strain evidence="2">214</strain>
    </source>
</reference>
<keyword evidence="3" id="KW-1185">Reference proteome</keyword>
<dbReference type="EMBL" id="BPVZ01000030">
    <property type="protein sequence ID" value="GKV09018.1"/>
    <property type="molecule type" value="Genomic_DNA"/>
</dbReference>